<gene>
    <name evidence="3" type="ORF">BWP39_30500</name>
</gene>
<keyword evidence="1" id="KW-0238">DNA-binding</keyword>
<protein>
    <recommendedName>
        <fullName evidence="2">HTH-type transcriptional regulator AraC-type N-terminal domain-containing protein</fullName>
    </recommendedName>
</protein>
<sequence>MSRDNGERRTAAQRPATLHTVICAEKVLSQLGVSVDALLRGTGILPEQLDQPDTMITHAQEIIVFANALLLSGDSGIGLAIGNAIPVTAYGCRGTAMLTSPTLEVSLRTAYAYPLLGICYFRISLEVSGDDARAVLRNYTYRPDLLVLNTDVCLAAIRREIIGILGRELTFSRITLGFSAPPHADRYAEFFECPVEFDAADTAVHFPAAELASPLPVSHPHAFEIARRQCEKKEAELARWVPGDLVGRLLALLFENPGRKDFDQLGLSLSTLQRRLREVGTSIGELRAGVRRDLATRYRNDAQYSPKKVASKLGFKQPESLNRLLSDKS</sequence>
<feature type="domain" description="HTH-type transcriptional regulator AraC-type N-terminal" evidence="2">
    <location>
        <begin position="32"/>
        <end position="215"/>
    </location>
</feature>
<dbReference type="Proteomes" id="UP000218022">
    <property type="component" value="Unassembled WGS sequence"/>
</dbReference>
<dbReference type="InterPro" id="IPR032687">
    <property type="entry name" value="AraC-type_N"/>
</dbReference>
<reference evidence="3 4" key="1">
    <citation type="submission" date="2017-01" db="EMBL/GenBank/DDBJ databases">
        <title>Whole-Genome Shotgun Sequencing of Two beta-Proteobacterial Species in Search of the Bulgecin Biosynthetic Cluster.</title>
        <authorList>
            <person name="Horsman M.E."/>
            <person name="Marous D.R."/>
            <person name="Li R."/>
            <person name="Oliver R.A."/>
            <person name="Byun B."/>
            <person name="Emrich S.J."/>
            <person name="Boggess B."/>
            <person name="Townsend C.A."/>
            <person name="Mobashery S."/>
        </authorList>
    </citation>
    <scope>NUCLEOTIDE SEQUENCE [LARGE SCALE GENOMIC DNA]</scope>
    <source>
        <strain evidence="3 4">ATCC 31363</strain>
    </source>
</reference>
<dbReference type="Gene3D" id="1.10.10.60">
    <property type="entry name" value="Homeodomain-like"/>
    <property type="match status" value="1"/>
</dbReference>
<dbReference type="RefSeq" id="WP_096725887.1">
    <property type="nucleotide sequence ID" value="NZ_MTZV01000006.1"/>
</dbReference>
<proteinExistence type="predicted"/>
<evidence type="ECO:0000259" key="2">
    <source>
        <dbReference type="Pfam" id="PF12625"/>
    </source>
</evidence>
<dbReference type="PANTHER" id="PTHR47894:SF1">
    <property type="entry name" value="HTH-TYPE TRANSCRIPTIONAL REGULATOR VQSM"/>
    <property type="match status" value="1"/>
</dbReference>
<dbReference type="GO" id="GO:0005829">
    <property type="term" value="C:cytosol"/>
    <property type="evidence" value="ECO:0007669"/>
    <property type="project" value="TreeGrafter"/>
</dbReference>
<evidence type="ECO:0000313" key="3">
    <source>
        <dbReference type="EMBL" id="PCE24016.1"/>
    </source>
</evidence>
<dbReference type="Pfam" id="PF12625">
    <property type="entry name" value="Arabinose_bd"/>
    <property type="match status" value="1"/>
</dbReference>
<dbReference type="GO" id="GO:0000976">
    <property type="term" value="F:transcription cis-regulatory region binding"/>
    <property type="evidence" value="ECO:0007669"/>
    <property type="project" value="TreeGrafter"/>
</dbReference>
<organism evidence="3 4">
    <name type="scientific">Paraburkholderia acidicola</name>
    <dbReference type="NCBI Taxonomy" id="1912599"/>
    <lineage>
        <taxon>Bacteria</taxon>
        <taxon>Pseudomonadati</taxon>
        <taxon>Pseudomonadota</taxon>
        <taxon>Betaproteobacteria</taxon>
        <taxon>Burkholderiales</taxon>
        <taxon>Burkholderiaceae</taxon>
        <taxon>Paraburkholderia</taxon>
    </lineage>
</organism>
<accession>A0A2A4EV25</accession>
<dbReference type="AlphaFoldDB" id="A0A2A4EV25"/>
<comment type="caution">
    <text evidence="3">The sequence shown here is derived from an EMBL/GenBank/DDBJ whole genome shotgun (WGS) entry which is preliminary data.</text>
</comment>
<name>A0A2A4EV25_9BURK</name>
<dbReference type="GO" id="GO:0003700">
    <property type="term" value="F:DNA-binding transcription factor activity"/>
    <property type="evidence" value="ECO:0007669"/>
    <property type="project" value="TreeGrafter"/>
</dbReference>
<evidence type="ECO:0000256" key="1">
    <source>
        <dbReference type="ARBA" id="ARBA00023125"/>
    </source>
</evidence>
<evidence type="ECO:0000313" key="4">
    <source>
        <dbReference type="Proteomes" id="UP000218022"/>
    </source>
</evidence>
<dbReference type="PANTHER" id="PTHR47894">
    <property type="entry name" value="HTH-TYPE TRANSCRIPTIONAL REGULATOR GADX"/>
    <property type="match status" value="1"/>
</dbReference>
<dbReference type="EMBL" id="MTZV01000006">
    <property type="protein sequence ID" value="PCE24016.1"/>
    <property type="molecule type" value="Genomic_DNA"/>
</dbReference>
<dbReference type="OrthoDB" id="5582699at2"/>